<feature type="compositionally biased region" description="Polar residues" evidence="1">
    <location>
        <begin position="182"/>
        <end position="194"/>
    </location>
</feature>
<sequence>MAGILFFAFTALVDQGQLPFGYQVTLVEQSSCDVPLTNTLVLTQQQKEYSSGDSVVFFRQENDSLIPDCGTLQQLEDGLGVVDQTGAIAVLPDQAITGKILACFPTLGKLAVWVNGPAQSSLLFWVCIGLGIVLLGLSVLLIVSALSKQKEPLHQRSSQAAYQPEQELAPMKLFSVEPETLQVPSQSAPASSRYPSPEQLEDLPWHKLVSQEDVPLQKEIPAQK</sequence>
<name>A0A9D1ALZ4_9FIRM</name>
<keyword evidence="2" id="KW-0812">Transmembrane</keyword>
<accession>A0A9D1ALZ4</accession>
<organism evidence="3 4">
    <name type="scientific">Candidatus Egerieicola pullicola</name>
    <dbReference type="NCBI Taxonomy" id="2840775"/>
    <lineage>
        <taxon>Bacteria</taxon>
        <taxon>Bacillati</taxon>
        <taxon>Bacillota</taxon>
        <taxon>Clostridia</taxon>
        <taxon>Eubacteriales</taxon>
        <taxon>Oscillospiraceae</taxon>
        <taxon>Oscillospiraceae incertae sedis</taxon>
        <taxon>Candidatus Egerieicola</taxon>
    </lineage>
</organism>
<evidence type="ECO:0000256" key="2">
    <source>
        <dbReference type="SAM" id="Phobius"/>
    </source>
</evidence>
<gene>
    <name evidence="3" type="ORF">IAB36_07245</name>
</gene>
<dbReference type="AlphaFoldDB" id="A0A9D1ALZ4"/>
<comment type="caution">
    <text evidence="3">The sequence shown here is derived from an EMBL/GenBank/DDBJ whole genome shotgun (WGS) entry which is preliminary data.</text>
</comment>
<protein>
    <submittedName>
        <fullName evidence="3">Uncharacterized protein</fullName>
    </submittedName>
</protein>
<evidence type="ECO:0000313" key="3">
    <source>
        <dbReference type="EMBL" id="HIR41604.1"/>
    </source>
</evidence>
<feature type="region of interest" description="Disordered" evidence="1">
    <location>
        <begin position="179"/>
        <end position="199"/>
    </location>
</feature>
<keyword evidence="2" id="KW-1133">Transmembrane helix</keyword>
<keyword evidence="2" id="KW-0472">Membrane</keyword>
<dbReference type="EMBL" id="DVGY01000165">
    <property type="protein sequence ID" value="HIR41604.1"/>
    <property type="molecule type" value="Genomic_DNA"/>
</dbReference>
<proteinExistence type="predicted"/>
<reference evidence="3" key="1">
    <citation type="submission" date="2020-10" db="EMBL/GenBank/DDBJ databases">
        <authorList>
            <person name="Gilroy R."/>
        </authorList>
    </citation>
    <scope>NUCLEOTIDE SEQUENCE</scope>
    <source>
        <strain evidence="3">CHK184-25365</strain>
    </source>
</reference>
<feature type="transmembrane region" description="Helical" evidence="2">
    <location>
        <begin position="122"/>
        <end position="146"/>
    </location>
</feature>
<evidence type="ECO:0000256" key="1">
    <source>
        <dbReference type="SAM" id="MobiDB-lite"/>
    </source>
</evidence>
<reference evidence="3" key="2">
    <citation type="journal article" date="2021" name="PeerJ">
        <title>Extensive microbial diversity within the chicken gut microbiome revealed by metagenomics and culture.</title>
        <authorList>
            <person name="Gilroy R."/>
            <person name="Ravi A."/>
            <person name="Getino M."/>
            <person name="Pursley I."/>
            <person name="Horton D.L."/>
            <person name="Alikhan N.F."/>
            <person name="Baker D."/>
            <person name="Gharbi K."/>
            <person name="Hall N."/>
            <person name="Watson M."/>
            <person name="Adriaenssens E.M."/>
            <person name="Foster-Nyarko E."/>
            <person name="Jarju S."/>
            <person name="Secka A."/>
            <person name="Antonio M."/>
            <person name="Oren A."/>
            <person name="Chaudhuri R.R."/>
            <person name="La Ragione R."/>
            <person name="Hildebrand F."/>
            <person name="Pallen M.J."/>
        </authorList>
    </citation>
    <scope>NUCLEOTIDE SEQUENCE</scope>
    <source>
        <strain evidence="3">CHK184-25365</strain>
    </source>
</reference>
<evidence type="ECO:0000313" key="4">
    <source>
        <dbReference type="Proteomes" id="UP000886749"/>
    </source>
</evidence>
<dbReference type="Proteomes" id="UP000886749">
    <property type="component" value="Unassembled WGS sequence"/>
</dbReference>